<feature type="region of interest" description="Disordered" evidence="1">
    <location>
        <begin position="42"/>
        <end position="74"/>
    </location>
</feature>
<proteinExistence type="predicted"/>
<dbReference type="AlphaFoldDB" id="A0A915JDA5"/>
<dbReference type="Proteomes" id="UP000887565">
    <property type="component" value="Unplaced"/>
</dbReference>
<sequence length="263" mass="28062">MATDEIANFHSGEMVKNSEEICDGVCYSPGEPPILTRVVDESSIETELDGDHSSKSSDRPPALSPQPTVLCDGPDFVSANRKSNFGDVFSPISEPVPQIDLMSEPALIESPSVSTSAATMSTSVMSPNIIDSSTTAPTRITPLIEPSKENIQKTSSDSMMVNLGGDANDSDQELGVRFIKEQNTFEETSSTASNAPNLLSYNATPPKLSVNPVTPSSKLKNKEIHSFCERELHPCGAVKVAGIHVDVDNNRDPKLVLPSAGCD</sequence>
<evidence type="ECO:0000313" key="2">
    <source>
        <dbReference type="Proteomes" id="UP000887565"/>
    </source>
</evidence>
<keyword evidence="2" id="KW-1185">Reference proteome</keyword>
<dbReference type="WBParaSite" id="nRc.2.0.1.t23785-RA">
    <property type="protein sequence ID" value="nRc.2.0.1.t23785-RA"/>
    <property type="gene ID" value="nRc.2.0.1.g23785"/>
</dbReference>
<organism evidence="2 3">
    <name type="scientific">Romanomermis culicivorax</name>
    <name type="common">Nematode worm</name>
    <dbReference type="NCBI Taxonomy" id="13658"/>
    <lineage>
        <taxon>Eukaryota</taxon>
        <taxon>Metazoa</taxon>
        <taxon>Ecdysozoa</taxon>
        <taxon>Nematoda</taxon>
        <taxon>Enoplea</taxon>
        <taxon>Dorylaimia</taxon>
        <taxon>Mermithida</taxon>
        <taxon>Mermithoidea</taxon>
        <taxon>Mermithidae</taxon>
        <taxon>Romanomermis</taxon>
    </lineage>
</organism>
<protein>
    <submittedName>
        <fullName evidence="3">Uncharacterized protein</fullName>
    </submittedName>
</protein>
<feature type="compositionally biased region" description="Basic and acidic residues" evidence="1">
    <location>
        <begin position="49"/>
        <end position="58"/>
    </location>
</feature>
<evidence type="ECO:0000313" key="3">
    <source>
        <dbReference type="WBParaSite" id="nRc.2.0.1.t23785-RA"/>
    </source>
</evidence>
<name>A0A915JDA5_ROMCU</name>
<evidence type="ECO:0000256" key="1">
    <source>
        <dbReference type="SAM" id="MobiDB-lite"/>
    </source>
</evidence>
<accession>A0A915JDA5</accession>
<reference evidence="3" key="1">
    <citation type="submission" date="2022-11" db="UniProtKB">
        <authorList>
            <consortium name="WormBaseParasite"/>
        </authorList>
    </citation>
    <scope>IDENTIFICATION</scope>
</reference>